<evidence type="ECO:0000256" key="1">
    <source>
        <dbReference type="PROSITE-ProRule" id="PRU00047"/>
    </source>
</evidence>
<comment type="caution">
    <text evidence="3">The sequence shown here is derived from an EMBL/GenBank/DDBJ whole genome shotgun (WGS) entry which is preliminary data.</text>
</comment>
<dbReference type="Proteomes" id="UP000826656">
    <property type="component" value="Unassembled WGS sequence"/>
</dbReference>
<evidence type="ECO:0000313" key="3">
    <source>
        <dbReference type="EMBL" id="KAH0737276.1"/>
    </source>
</evidence>
<keyword evidence="1" id="KW-0863">Zinc-finger</keyword>
<evidence type="ECO:0000313" key="4">
    <source>
        <dbReference type="Proteomes" id="UP000826656"/>
    </source>
</evidence>
<keyword evidence="1" id="KW-0862">Zinc</keyword>
<proteinExistence type="predicted"/>
<keyword evidence="1" id="KW-0479">Metal-binding</keyword>
<dbReference type="InterPro" id="IPR036875">
    <property type="entry name" value="Znf_CCHC_sf"/>
</dbReference>
<name>A0ABQ7TRG5_SOLTU</name>
<feature type="domain" description="CCHC-type" evidence="2">
    <location>
        <begin position="131"/>
        <end position="144"/>
    </location>
</feature>
<dbReference type="PANTHER" id="PTHR34222">
    <property type="entry name" value="GAG_PRE-INTEGRS DOMAIN-CONTAINING PROTEIN"/>
    <property type="match status" value="1"/>
</dbReference>
<organism evidence="3 4">
    <name type="scientific">Solanum tuberosum</name>
    <name type="common">Potato</name>
    <dbReference type="NCBI Taxonomy" id="4113"/>
    <lineage>
        <taxon>Eukaryota</taxon>
        <taxon>Viridiplantae</taxon>
        <taxon>Streptophyta</taxon>
        <taxon>Embryophyta</taxon>
        <taxon>Tracheophyta</taxon>
        <taxon>Spermatophyta</taxon>
        <taxon>Magnoliopsida</taxon>
        <taxon>eudicotyledons</taxon>
        <taxon>Gunneridae</taxon>
        <taxon>Pentapetalae</taxon>
        <taxon>asterids</taxon>
        <taxon>lamiids</taxon>
        <taxon>Solanales</taxon>
        <taxon>Solanaceae</taxon>
        <taxon>Solanoideae</taxon>
        <taxon>Solaneae</taxon>
        <taxon>Solanum</taxon>
    </lineage>
</organism>
<dbReference type="PANTHER" id="PTHR34222:SF43">
    <property type="entry name" value="RETROTRANSPOSON GAG DOMAIN-CONTAINING PROTEIN"/>
    <property type="match status" value="1"/>
</dbReference>
<dbReference type="SUPFAM" id="SSF57756">
    <property type="entry name" value="Retrovirus zinc finger-like domains"/>
    <property type="match status" value="1"/>
</dbReference>
<sequence length="244" mass="27162">MGDTTPSSGTTRNLINSIVGYLTGEAKKPEQTDSGYAIWITENHKVKSWLIDSMSPTLMQRFIRFSITKEIQEAVAKEIDHRTNTQDGSVEEADYGDAQLIHESSAMAVHHSSSVKGQTNQSFSRPTNLICSHCGESGHLKQRCYKIIGYPDWLEFSKKPRKVTPNRVVVTTSSGTNHPNNDGKIEPHVNFAQPGITDNNNVNVNVTAPSTNSTWIIDSGAYDHMTKDPITIIKTIFSALYFYR</sequence>
<evidence type="ECO:0000259" key="2">
    <source>
        <dbReference type="PROSITE" id="PS50158"/>
    </source>
</evidence>
<accession>A0ABQ7TRG5</accession>
<keyword evidence="4" id="KW-1185">Reference proteome</keyword>
<dbReference type="EMBL" id="JAIVGD010000028">
    <property type="protein sequence ID" value="KAH0737276.1"/>
    <property type="molecule type" value="Genomic_DNA"/>
</dbReference>
<dbReference type="InterPro" id="IPR001878">
    <property type="entry name" value="Znf_CCHC"/>
</dbReference>
<dbReference type="PROSITE" id="PS50158">
    <property type="entry name" value="ZF_CCHC"/>
    <property type="match status" value="1"/>
</dbReference>
<gene>
    <name evidence="3" type="ORF">KY290_035981</name>
</gene>
<protein>
    <recommendedName>
        <fullName evidence="2">CCHC-type domain-containing protein</fullName>
    </recommendedName>
</protein>
<reference evidence="3 4" key="1">
    <citation type="journal article" date="2021" name="bioRxiv">
        <title>Chromosome-scale and haplotype-resolved genome assembly of a tetraploid potato cultivar.</title>
        <authorList>
            <person name="Sun H."/>
            <person name="Jiao W.-B."/>
            <person name="Krause K."/>
            <person name="Campoy J.A."/>
            <person name="Goel M."/>
            <person name="Folz-Donahue K."/>
            <person name="Kukat C."/>
            <person name="Huettel B."/>
            <person name="Schneeberger K."/>
        </authorList>
    </citation>
    <scope>NUCLEOTIDE SEQUENCE [LARGE SCALE GENOMIC DNA]</scope>
    <source>
        <strain evidence="3">SolTubOtavaFocal</strain>
        <tissue evidence="3">Leaves</tissue>
    </source>
</reference>